<feature type="signal peptide" evidence="4">
    <location>
        <begin position="1"/>
        <end position="15"/>
    </location>
</feature>
<protein>
    <submittedName>
        <fullName evidence="5">Sugar ABC transporter substrate-binding protein</fullName>
    </submittedName>
</protein>
<keyword evidence="3 4" id="KW-0732">Signal</keyword>
<evidence type="ECO:0000313" key="6">
    <source>
        <dbReference type="Proteomes" id="UP000739538"/>
    </source>
</evidence>
<gene>
    <name evidence="5" type="ORF">KDA27_06985</name>
</gene>
<keyword evidence="2" id="KW-0813">Transport</keyword>
<evidence type="ECO:0000256" key="2">
    <source>
        <dbReference type="ARBA" id="ARBA00022448"/>
    </source>
</evidence>
<evidence type="ECO:0000256" key="1">
    <source>
        <dbReference type="ARBA" id="ARBA00008520"/>
    </source>
</evidence>
<dbReference type="InterPro" id="IPR006059">
    <property type="entry name" value="SBP"/>
</dbReference>
<dbReference type="SUPFAM" id="SSF53850">
    <property type="entry name" value="Periplasmic binding protein-like II"/>
    <property type="match status" value="1"/>
</dbReference>
<comment type="caution">
    <text evidence="5">The sequence shown here is derived from an EMBL/GenBank/DDBJ whole genome shotgun (WGS) entry which is preliminary data.</text>
</comment>
<dbReference type="PANTHER" id="PTHR43649:SF34">
    <property type="entry name" value="ABC TRANSPORTER PERIPLASMIC-BINDING PROTEIN YCJN-RELATED"/>
    <property type="match status" value="1"/>
</dbReference>
<feature type="chain" id="PRO_5037959248" evidence="4">
    <location>
        <begin position="16"/>
        <end position="451"/>
    </location>
</feature>
<dbReference type="EMBL" id="JAGQHS010000025">
    <property type="protein sequence ID" value="MCA9755529.1"/>
    <property type="molecule type" value="Genomic_DNA"/>
</dbReference>
<dbReference type="InterPro" id="IPR050490">
    <property type="entry name" value="Bact_solute-bd_prot1"/>
</dbReference>
<sequence length="451" mass="49622">MRRLVPGLFFSLALAATLLGCGNDDGRETVTLWAMGHEGEVARDVLVEFEAAHPDIRVVVQQVPWSAAHEKLVTSVVGRSTPDVSQLGNTWIAEFAALGALEPLDSRVEASTAVERTDFFPGIWDTNVVQGETYGVPWYVDTRLLFYRTDLLERAGYDSIPSTWAGWKASLAAMKSKLGPDDYPLFFPVNEWPPPVIFGLQNGSTLLRENDTRGAFAERPFRDAFAFFVELFEDGYTPGVANNEIGNLYQEFSRGHVNGFITGPWNLGELRNRLPAEQAGVWSTSPLPGPEPGVPGVSLAGGSSLVLFRNSARKDAAWKLIEYLSLPETQARFYDLSGDLPARASVWESPTFQSDPRLAAFGDQLAHVVSTPKIPEWEQIATVVQEHAELAVRTGADIDSTLSQLDRRVNRILEKRRWLYEHGKLASASHDRAIETLQSIGLRAGTAGGGR</sequence>
<organism evidence="5 6">
    <name type="scientific">Eiseniibacteriota bacterium</name>
    <dbReference type="NCBI Taxonomy" id="2212470"/>
    <lineage>
        <taxon>Bacteria</taxon>
        <taxon>Candidatus Eiseniibacteriota</taxon>
    </lineage>
</organism>
<evidence type="ECO:0000313" key="5">
    <source>
        <dbReference type="EMBL" id="MCA9755529.1"/>
    </source>
</evidence>
<evidence type="ECO:0000256" key="3">
    <source>
        <dbReference type="ARBA" id="ARBA00022729"/>
    </source>
</evidence>
<accession>A0A956NAC9</accession>
<proteinExistence type="inferred from homology"/>
<name>A0A956NAC9_UNCEI</name>
<evidence type="ECO:0000256" key="4">
    <source>
        <dbReference type="SAM" id="SignalP"/>
    </source>
</evidence>
<dbReference type="Gene3D" id="3.40.190.10">
    <property type="entry name" value="Periplasmic binding protein-like II"/>
    <property type="match status" value="2"/>
</dbReference>
<reference evidence="5" key="1">
    <citation type="submission" date="2020-04" db="EMBL/GenBank/DDBJ databases">
        <authorList>
            <person name="Zhang T."/>
        </authorList>
    </citation>
    <scope>NUCLEOTIDE SEQUENCE</scope>
    <source>
        <strain evidence="5">HKST-UBA02</strain>
    </source>
</reference>
<dbReference type="CDD" id="cd14747">
    <property type="entry name" value="PBP2_MalE"/>
    <property type="match status" value="1"/>
</dbReference>
<dbReference type="PANTHER" id="PTHR43649">
    <property type="entry name" value="ARABINOSE-BINDING PROTEIN-RELATED"/>
    <property type="match status" value="1"/>
</dbReference>
<dbReference type="Pfam" id="PF01547">
    <property type="entry name" value="SBP_bac_1"/>
    <property type="match status" value="1"/>
</dbReference>
<reference evidence="5" key="2">
    <citation type="journal article" date="2021" name="Microbiome">
        <title>Successional dynamics and alternative stable states in a saline activated sludge microbial community over 9 years.</title>
        <authorList>
            <person name="Wang Y."/>
            <person name="Ye J."/>
            <person name="Ju F."/>
            <person name="Liu L."/>
            <person name="Boyd J.A."/>
            <person name="Deng Y."/>
            <person name="Parks D.H."/>
            <person name="Jiang X."/>
            <person name="Yin X."/>
            <person name="Woodcroft B.J."/>
            <person name="Tyson G.W."/>
            <person name="Hugenholtz P."/>
            <person name="Polz M.F."/>
            <person name="Zhang T."/>
        </authorList>
    </citation>
    <scope>NUCLEOTIDE SEQUENCE</scope>
    <source>
        <strain evidence="5">HKST-UBA02</strain>
    </source>
</reference>
<dbReference type="PROSITE" id="PS51257">
    <property type="entry name" value="PROKAR_LIPOPROTEIN"/>
    <property type="match status" value="1"/>
</dbReference>
<dbReference type="Proteomes" id="UP000739538">
    <property type="component" value="Unassembled WGS sequence"/>
</dbReference>
<comment type="similarity">
    <text evidence="1">Belongs to the bacterial solute-binding protein 1 family.</text>
</comment>
<dbReference type="AlphaFoldDB" id="A0A956NAC9"/>